<sequence>MESCSWERIPSGRARKPAKLREVKRVEDTTEVAIVVALCPLRRSAKAFAARGANSSVSTVLLSSFKRAGWPLLMLGKRVRRSEEEERREG</sequence>
<dbReference type="Proteomes" id="UP000663193">
    <property type="component" value="Chromosome 12"/>
</dbReference>
<keyword evidence="2" id="KW-1185">Reference proteome</keyword>
<organism evidence="1 2">
    <name type="scientific">Phaeosphaeria nodorum (strain SN15 / ATCC MYA-4574 / FGSC 10173)</name>
    <name type="common">Glume blotch fungus</name>
    <name type="synonym">Parastagonospora nodorum</name>
    <dbReference type="NCBI Taxonomy" id="321614"/>
    <lineage>
        <taxon>Eukaryota</taxon>
        <taxon>Fungi</taxon>
        <taxon>Dikarya</taxon>
        <taxon>Ascomycota</taxon>
        <taxon>Pezizomycotina</taxon>
        <taxon>Dothideomycetes</taxon>
        <taxon>Pleosporomycetidae</taxon>
        <taxon>Pleosporales</taxon>
        <taxon>Pleosporineae</taxon>
        <taxon>Phaeosphaeriaceae</taxon>
        <taxon>Parastagonospora</taxon>
    </lineage>
</organism>
<protein>
    <submittedName>
        <fullName evidence="1">Uncharacterized protein</fullName>
    </submittedName>
</protein>
<gene>
    <name evidence="1" type="ORF">JI435_157920</name>
</gene>
<reference evidence="2" key="1">
    <citation type="journal article" date="2021" name="BMC Genomics">
        <title>Chromosome-level genome assembly and manually-curated proteome of model necrotroph Parastagonospora nodorum Sn15 reveals a genome-wide trove of candidate effector homologs, and redundancy of virulence-related functions within an accessory chromosome.</title>
        <authorList>
            <person name="Bertazzoni S."/>
            <person name="Jones D.A.B."/>
            <person name="Phan H.T."/>
            <person name="Tan K.-C."/>
            <person name="Hane J.K."/>
        </authorList>
    </citation>
    <scope>NUCLEOTIDE SEQUENCE [LARGE SCALE GENOMIC DNA]</scope>
    <source>
        <strain evidence="2">SN15 / ATCC MYA-4574 / FGSC 10173)</strain>
    </source>
</reference>
<dbReference type="RefSeq" id="XP_001805930.1">
    <property type="nucleotide sequence ID" value="XM_001805878.1"/>
</dbReference>
<dbReference type="EMBL" id="CP069034">
    <property type="protein sequence ID" value="QRD01164.1"/>
    <property type="molecule type" value="Genomic_DNA"/>
</dbReference>
<dbReference type="KEGG" id="pno:SNOG_15792"/>
<dbReference type="VEuPathDB" id="FungiDB:JI435_157920"/>
<accession>A0A7U2FBG3</accession>
<name>A0A7U2FBG3_PHANO</name>
<dbReference type="AlphaFoldDB" id="A0A7U2FBG3"/>
<proteinExistence type="predicted"/>
<evidence type="ECO:0000313" key="2">
    <source>
        <dbReference type="Proteomes" id="UP000663193"/>
    </source>
</evidence>
<evidence type="ECO:0000313" key="1">
    <source>
        <dbReference type="EMBL" id="QRD01164.1"/>
    </source>
</evidence>